<dbReference type="EMBL" id="SOBR01000008">
    <property type="protein sequence ID" value="TDU19327.1"/>
    <property type="molecule type" value="Genomic_DNA"/>
</dbReference>
<evidence type="ECO:0000313" key="3">
    <source>
        <dbReference type="Proteomes" id="UP000295380"/>
    </source>
</evidence>
<name>A0A4R7NG55_9GAMM</name>
<evidence type="ECO:0000313" key="2">
    <source>
        <dbReference type="EMBL" id="TDU19327.1"/>
    </source>
</evidence>
<reference evidence="2 3" key="1">
    <citation type="submission" date="2019-03" db="EMBL/GenBank/DDBJ databases">
        <title>Genomic Encyclopedia of Type Strains, Phase IV (KMG-IV): sequencing the most valuable type-strain genomes for metagenomic binning, comparative biology and taxonomic classification.</title>
        <authorList>
            <person name="Goeker M."/>
        </authorList>
    </citation>
    <scope>NUCLEOTIDE SEQUENCE [LARGE SCALE GENOMIC DNA]</scope>
    <source>
        <strain evidence="2 3">DSM 6770</strain>
    </source>
</reference>
<proteinExistence type="predicted"/>
<dbReference type="Pfam" id="PF13401">
    <property type="entry name" value="AAA_22"/>
    <property type="match status" value="1"/>
</dbReference>
<feature type="domain" description="ORC1/DEAH AAA+ ATPase" evidence="1">
    <location>
        <begin position="38"/>
        <end position="193"/>
    </location>
</feature>
<dbReference type="Gene3D" id="3.40.50.300">
    <property type="entry name" value="P-loop containing nucleotide triphosphate hydrolases"/>
    <property type="match status" value="1"/>
</dbReference>
<dbReference type="GO" id="GO:0016887">
    <property type="term" value="F:ATP hydrolysis activity"/>
    <property type="evidence" value="ECO:0007669"/>
    <property type="project" value="InterPro"/>
</dbReference>
<dbReference type="InterPro" id="IPR049945">
    <property type="entry name" value="AAA_22"/>
</dbReference>
<dbReference type="SUPFAM" id="SSF52540">
    <property type="entry name" value="P-loop containing nucleoside triphosphate hydrolases"/>
    <property type="match status" value="1"/>
</dbReference>
<dbReference type="Proteomes" id="UP000295380">
    <property type="component" value="Unassembled WGS sequence"/>
</dbReference>
<dbReference type="InterPro" id="IPR027417">
    <property type="entry name" value="P-loop_NTPase"/>
</dbReference>
<organism evidence="2 3">
    <name type="scientific">Chromohalobacter marismortui</name>
    <dbReference type="NCBI Taxonomy" id="42055"/>
    <lineage>
        <taxon>Bacteria</taxon>
        <taxon>Pseudomonadati</taxon>
        <taxon>Pseudomonadota</taxon>
        <taxon>Gammaproteobacteria</taxon>
        <taxon>Oceanospirillales</taxon>
        <taxon>Halomonadaceae</taxon>
        <taxon>Chromohalobacter</taxon>
    </lineage>
</organism>
<accession>A0A4R7NG55</accession>
<evidence type="ECO:0000259" key="1">
    <source>
        <dbReference type="Pfam" id="PF13401"/>
    </source>
</evidence>
<dbReference type="AlphaFoldDB" id="A0A4R7NG55"/>
<gene>
    <name evidence="2" type="ORF">C8E00_108116</name>
</gene>
<keyword evidence="3" id="KW-1185">Reference proteome</keyword>
<dbReference type="RefSeq" id="WP_208291945.1">
    <property type="nucleotide sequence ID" value="NZ_SOBR01000008.1"/>
</dbReference>
<comment type="caution">
    <text evidence="2">The sequence shown here is derived from an EMBL/GenBank/DDBJ whole genome shotgun (WGS) entry which is preliminary data.</text>
</comment>
<sequence>MSRKDVTEVFTPRMSEVNSTMYVHRPAHEKSLNRAIKRNSHTLIFGDSGNGKSWLYKSLLDEMKVPYVIANCANASRMGSLTNEICNTLIEPGTVKKLGFSEEKAAEIGAYFAKGGLKHTGNYEVASDEPLLEAFKLFNDARPDKKILVLDNLESIFQSDDLMTELADIIILLDDSRYAACNINILIVGIPNGVLQYFRETKNAESVANRITEINKVSGLDSGQVKSIVSKGFSQLKVPLTGSSITEIADHVWHVTLGTAQRVHEYCELLAYEIEDNGWKYEARLLKKADKEWLLQGLRHSYQVVEGHLNSRETSVARRNQVIFCISKIRVHQFDSNIIDKQIQKDFPDTIPETNMGVGAILNDLSKGEPPLLNKNSKANTFSVRDPRYLMCIRLMLYRDPDTSKVVKKNFTR</sequence>
<protein>
    <submittedName>
        <fullName evidence="2">AAA domain-containing protein</fullName>
    </submittedName>
</protein>